<evidence type="ECO:0000256" key="1">
    <source>
        <dbReference type="SAM" id="MobiDB-lite"/>
    </source>
</evidence>
<keyword evidence="3" id="KW-1185">Reference proteome</keyword>
<dbReference type="InterPro" id="IPR016024">
    <property type="entry name" value="ARM-type_fold"/>
</dbReference>
<sequence length="1285" mass="133546">MGDVYLDEEDCLGAELFASELELLVGSIKLRGRLDQVQLLELLPKLAATIPKADRASLKGLQKKCEPALTEMIGMGVCTTVRRLIAVCLTRFYMFGDVIGIYSRVHSLQTALNAREQGSKGNSTWQMLLGAGSVGSGEKSGAGDGAGLNDGVRAGMLDLLAHLSLHHGRFLASAAATNLVISKNGSKSSSRAVRVAAVRLAAATVEGLHPRDRAVPEVQAEAYALFRQSAKEQGCVDTQAAGAALISAIARGGGSALWRDGCFYWEEALRLCSAHLSHPNQAVRDGYALALCDLTVAVSHEVLDDAINAEKRAAKKAALDRLKAGARGEVLQRALVQPLVLAALRGAGASCASLSLAWTSYVGWVAAKEGDSVLVEVAVQVVQLCDAAAAAKAQSDARALAGVPPEVHLGEAYASGELPHIQACALYILRSAVIEALTESSQKALLHQLVGLLVRPGCAVPTAVVALEGLSILMDVLGEVGEEEGGTLLEAAVMSQVAAHLPLSVPTILPRRAYALASQLIRQPNSRGSVTRCSEREAGYILLGALICSWEGAGEEAAGYLGSTPAIRSQIRPNLPIRDSSSGKQGSLARGSVGGAWKEGVSMGGGEGESRAANGTATECTIRDAPPEGEPAGGSLARGSIGGAWKAGGHSEIEEEDGPAGAAAGLDSTIRENGSTRGDSLARGSIGGAWKAGSHTSEIEEEPVGSGVGAAQTTRPNGTAQEASLARDSIGGPWRTAKSTEADDVAQGEQAEDAMLGLLAVAAGNAAREELGESGYAKPGSDAHLSMQLRWRAVALQALHAYMAALLAKGQHASTSTQMRHISTYLSQLLAVVESQRLCSHPVRLATIAMCGSLSAAEAALPQPSLLGLQTGAMEVLHQAVLRHVLEKEDDVLGPWLLGRDMAEDELHAFAGEQGGPHQLPWELPLLQALYSDSRGRGGEAPRPGSSSSVPQGFLWMAAPRAASSHHHHTNANKDASGIIRGTLYPQPIGLGPALLTAQVAVLGQLLSQVSKDIQLNILDLVWQPPSVHIKFFSNHHACRLGAGTLAAIVALSGLMPLVRQPPSVRASIMGTAETADKVVSALSDEVTGSVADGRDKQRRSALCLALSCVHRAKGGLVLQALIPSSTAAFVAAARHPAGSDIALLECLQFGVLAADGFPALAPLSVLDHHNNTYTLAFLQHLHPHMTCVYLLYAVQAGVLAVDDPPALAALCAAGSSGKGSGAAPSQHDTSTLYAAPRPITVEALACELQAVLFAQQLILFAPKAIQASKHVPMLQVCDAVRSKC</sequence>
<dbReference type="SUPFAM" id="SSF48371">
    <property type="entry name" value="ARM repeat"/>
    <property type="match status" value="1"/>
</dbReference>
<proteinExistence type="predicted"/>
<gene>
    <name evidence="2" type="ORF">DUNSADRAFT_11088</name>
</gene>
<dbReference type="InterPro" id="IPR044218">
    <property type="entry name" value="SWEETIE"/>
</dbReference>
<dbReference type="PANTHER" id="PTHR46975:SF2">
    <property type="entry name" value="PROTEIN SWEETIE"/>
    <property type="match status" value="1"/>
</dbReference>
<protein>
    <submittedName>
        <fullName evidence="2">Uncharacterized protein</fullName>
    </submittedName>
</protein>
<evidence type="ECO:0000313" key="3">
    <source>
        <dbReference type="Proteomes" id="UP000815325"/>
    </source>
</evidence>
<evidence type="ECO:0000313" key="2">
    <source>
        <dbReference type="EMBL" id="KAF5832868.1"/>
    </source>
</evidence>
<reference evidence="2" key="1">
    <citation type="submission" date="2017-08" db="EMBL/GenBank/DDBJ databases">
        <authorList>
            <person name="Polle J.E."/>
            <person name="Barry K."/>
            <person name="Cushman J."/>
            <person name="Schmutz J."/>
            <person name="Tran D."/>
            <person name="Hathwaick L.T."/>
            <person name="Yim W.C."/>
            <person name="Jenkins J."/>
            <person name="Mckie-Krisberg Z.M."/>
            <person name="Prochnik S."/>
            <person name="Lindquist E."/>
            <person name="Dockter R.B."/>
            <person name="Adam C."/>
            <person name="Molina H."/>
            <person name="Bunkerborg J."/>
            <person name="Jin E."/>
            <person name="Buchheim M."/>
            <person name="Magnuson J."/>
        </authorList>
    </citation>
    <scope>NUCLEOTIDE SEQUENCE</scope>
    <source>
        <strain evidence="2">CCAP 19/18</strain>
    </source>
</reference>
<name>A0ABQ7GE37_DUNSA</name>
<feature type="compositionally biased region" description="Polar residues" evidence="1">
    <location>
        <begin position="711"/>
        <end position="722"/>
    </location>
</feature>
<feature type="region of interest" description="Disordered" evidence="1">
    <location>
        <begin position="574"/>
        <end position="746"/>
    </location>
</feature>
<dbReference type="PANTHER" id="PTHR46975">
    <property type="entry name" value="PROTEIN SWEETIE"/>
    <property type="match status" value="1"/>
</dbReference>
<dbReference type="Proteomes" id="UP000815325">
    <property type="component" value="Unassembled WGS sequence"/>
</dbReference>
<dbReference type="EMBL" id="MU069844">
    <property type="protein sequence ID" value="KAF5832868.1"/>
    <property type="molecule type" value="Genomic_DNA"/>
</dbReference>
<comment type="caution">
    <text evidence="2">The sequence shown here is derived from an EMBL/GenBank/DDBJ whole genome shotgun (WGS) entry which is preliminary data.</text>
</comment>
<organism evidence="2 3">
    <name type="scientific">Dunaliella salina</name>
    <name type="common">Green alga</name>
    <name type="synonym">Protococcus salinus</name>
    <dbReference type="NCBI Taxonomy" id="3046"/>
    <lineage>
        <taxon>Eukaryota</taxon>
        <taxon>Viridiplantae</taxon>
        <taxon>Chlorophyta</taxon>
        <taxon>core chlorophytes</taxon>
        <taxon>Chlorophyceae</taxon>
        <taxon>CS clade</taxon>
        <taxon>Chlamydomonadales</taxon>
        <taxon>Dunaliellaceae</taxon>
        <taxon>Dunaliella</taxon>
    </lineage>
</organism>
<accession>A0ABQ7GE37</accession>